<gene>
    <name evidence="1" type="ORF">EJE24_00705</name>
</gene>
<organism evidence="1 2">
    <name type="scientific">Enterobacter huaxiensis</name>
    <dbReference type="NCBI Taxonomy" id="2494702"/>
    <lineage>
        <taxon>Bacteria</taxon>
        <taxon>Pseudomonadati</taxon>
        <taxon>Pseudomonadota</taxon>
        <taxon>Gammaproteobacteria</taxon>
        <taxon>Enterobacterales</taxon>
        <taxon>Enterobacteriaceae</taxon>
        <taxon>Enterobacter</taxon>
    </lineage>
</organism>
<comment type="caution">
    <text evidence="1">The sequence shown here is derived from an EMBL/GenBank/DDBJ whole genome shotgun (WGS) entry which is preliminary data.</text>
</comment>
<dbReference type="RefSeq" id="WP_125913337.1">
    <property type="nucleotide sequence ID" value="NZ_RWHU01000001.1"/>
</dbReference>
<evidence type="ECO:0000313" key="1">
    <source>
        <dbReference type="EMBL" id="RSK70328.1"/>
    </source>
</evidence>
<dbReference type="EMBL" id="RWHU01000001">
    <property type="protein sequence ID" value="RSK70328.1"/>
    <property type="molecule type" value="Genomic_DNA"/>
</dbReference>
<dbReference type="Gene3D" id="1.10.1660.60">
    <property type="entry name" value="Putative excisionased domain DUF1233"/>
    <property type="match status" value="1"/>
</dbReference>
<accession>A0A428LY39</accession>
<dbReference type="AlphaFoldDB" id="A0A428LY39"/>
<evidence type="ECO:0000313" key="2">
    <source>
        <dbReference type="Proteomes" id="UP000276389"/>
    </source>
</evidence>
<dbReference type="InterPro" id="IPR038146">
    <property type="entry name" value="933W_put_Xis_sf"/>
</dbReference>
<proteinExistence type="predicted"/>
<protein>
    <submittedName>
        <fullName evidence="1">Excisionase</fullName>
    </submittedName>
</protein>
<name>A0A428LY39_9ENTR</name>
<dbReference type="Proteomes" id="UP000276389">
    <property type="component" value="Unassembled WGS sequence"/>
</dbReference>
<dbReference type="InterPro" id="IPR009634">
    <property type="entry name" value="Put_exci"/>
</dbReference>
<sequence>MSEIIQIVPSEWVTEDLLVKMTGLRPGTIARARKNSWLCGREYVHMSPDSIPKGNSECLYNHKAIDQWVESLKKKQPGARQ</sequence>
<dbReference type="Pfam" id="PF06806">
    <property type="entry name" value="DUF1233"/>
    <property type="match status" value="1"/>
</dbReference>
<reference evidence="1 2" key="1">
    <citation type="submission" date="2018-12" db="EMBL/GenBank/DDBJ databases">
        <title>The Genome Submission of two Enterobacter spp. strains.</title>
        <authorList>
            <person name="Wu W."/>
            <person name="Wei L."/>
            <person name="Feng Y."/>
            <person name="Zong Z."/>
        </authorList>
    </citation>
    <scope>NUCLEOTIDE SEQUENCE [LARGE SCALE GENOMIC DNA]</scope>
    <source>
        <strain evidence="1 2">WCHEHu045002</strain>
    </source>
</reference>